<comment type="caution">
    <text evidence="6">The sequence shown here is derived from an EMBL/GenBank/DDBJ whole genome shotgun (WGS) entry which is preliminary data.</text>
</comment>
<dbReference type="EMBL" id="JAACJJ010000042">
    <property type="protein sequence ID" value="KAF5316759.1"/>
    <property type="molecule type" value="Genomic_DNA"/>
</dbReference>
<keyword evidence="2" id="KW-0479">Metal-binding</keyword>
<name>A0A8H5B4U6_9AGAR</name>
<comment type="similarity">
    <text evidence="1">Belongs to the Gfa family.</text>
</comment>
<reference evidence="6 7" key="1">
    <citation type="journal article" date="2020" name="ISME J.">
        <title>Uncovering the hidden diversity of litter-decomposition mechanisms in mushroom-forming fungi.</title>
        <authorList>
            <person name="Floudas D."/>
            <person name="Bentzer J."/>
            <person name="Ahren D."/>
            <person name="Johansson T."/>
            <person name="Persson P."/>
            <person name="Tunlid A."/>
        </authorList>
    </citation>
    <scope>NUCLEOTIDE SEQUENCE [LARGE SCALE GENOMIC DNA]</scope>
    <source>
        <strain evidence="6 7">CBS 101986</strain>
    </source>
</reference>
<dbReference type="PROSITE" id="PS51891">
    <property type="entry name" value="CENP_V_GFA"/>
    <property type="match status" value="1"/>
</dbReference>
<dbReference type="InterPro" id="IPR011057">
    <property type="entry name" value="Mss4-like_sf"/>
</dbReference>
<dbReference type="InterPro" id="IPR006913">
    <property type="entry name" value="CENP-V/GFA"/>
</dbReference>
<organism evidence="6 7">
    <name type="scientific">Psilocybe cf. subviscida</name>
    <dbReference type="NCBI Taxonomy" id="2480587"/>
    <lineage>
        <taxon>Eukaryota</taxon>
        <taxon>Fungi</taxon>
        <taxon>Dikarya</taxon>
        <taxon>Basidiomycota</taxon>
        <taxon>Agaricomycotina</taxon>
        <taxon>Agaricomycetes</taxon>
        <taxon>Agaricomycetidae</taxon>
        <taxon>Agaricales</taxon>
        <taxon>Agaricineae</taxon>
        <taxon>Strophariaceae</taxon>
        <taxon>Psilocybe</taxon>
    </lineage>
</organism>
<dbReference type="AlphaFoldDB" id="A0A8H5B4U6"/>
<evidence type="ECO:0000313" key="7">
    <source>
        <dbReference type="Proteomes" id="UP000567179"/>
    </source>
</evidence>
<evidence type="ECO:0000259" key="5">
    <source>
        <dbReference type="PROSITE" id="PS51891"/>
    </source>
</evidence>
<dbReference type="OrthoDB" id="5422068at2759"/>
<keyword evidence="4" id="KW-0456">Lyase</keyword>
<dbReference type="PANTHER" id="PTHR33337:SF31">
    <property type="entry name" value="DUF636 DOMAIN PROTEIN (AFU_ORTHOLOGUE AFUA_2G12650)"/>
    <property type="match status" value="1"/>
</dbReference>
<dbReference type="Gene3D" id="3.90.1590.10">
    <property type="entry name" value="glutathione-dependent formaldehyde- activating enzyme (gfa)"/>
    <property type="match status" value="2"/>
</dbReference>
<accession>A0A8H5B4U6</accession>
<dbReference type="SUPFAM" id="SSF51316">
    <property type="entry name" value="Mss4-like"/>
    <property type="match status" value="2"/>
</dbReference>
<feature type="domain" description="CENP-V/GFA" evidence="5">
    <location>
        <begin position="10"/>
        <end position="124"/>
    </location>
</feature>
<keyword evidence="3" id="KW-0862">Zinc</keyword>
<dbReference type="GO" id="GO:0016846">
    <property type="term" value="F:carbon-sulfur lyase activity"/>
    <property type="evidence" value="ECO:0007669"/>
    <property type="project" value="InterPro"/>
</dbReference>
<evidence type="ECO:0000256" key="2">
    <source>
        <dbReference type="ARBA" id="ARBA00022723"/>
    </source>
</evidence>
<dbReference type="Proteomes" id="UP000567179">
    <property type="component" value="Unassembled WGS sequence"/>
</dbReference>
<evidence type="ECO:0000256" key="3">
    <source>
        <dbReference type="ARBA" id="ARBA00022833"/>
    </source>
</evidence>
<keyword evidence="7" id="KW-1185">Reference proteome</keyword>
<dbReference type="GO" id="GO:0046872">
    <property type="term" value="F:metal ion binding"/>
    <property type="evidence" value="ECO:0007669"/>
    <property type="project" value="UniProtKB-KW"/>
</dbReference>
<sequence>MSSQGSQRLVSASCHCGAFNFSLEIDESTLPQLHTLCHCNSCRRRTGQLAEVTFSLPPTFRPSEEQRAVLTAYTTHRGIGPVTTYFCSTCGAKTFTETSRLSLSTGLIKGGIDGLMKFTGHSWVGDTKDGGFADMMLPADDPRYVEEGEDSGLFVQKQMQMQTDAAAAPAASEHLPMHCDCGAFLVYISRPAPTLPLPKNCYWYRPPVAEGTGLPTRFMATFCGCTSCRTATGSMFPAHPWAQIPFVDLRVKDSQSGAMKPFLHTTQAPAGVEAPVSGIALGTTIPGLTLYHSSAENARYHCTTCGATVLYFDSSRAWLGTWAAGLVDDPKGVRAESWLSWWTGQEGHPMGAIHCYDEARTHDARGAEDLKAGLEAWGRKVGQRK</sequence>
<evidence type="ECO:0000313" key="6">
    <source>
        <dbReference type="EMBL" id="KAF5316759.1"/>
    </source>
</evidence>
<dbReference type="PANTHER" id="PTHR33337">
    <property type="entry name" value="GFA DOMAIN-CONTAINING PROTEIN"/>
    <property type="match status" value="1"/>
</dbReference>
<proteinExistence type="inferred from homology"/>
<protein>
    <recommendedName>
        <fullName evidence="5">CENP-V/GFA domain-containing protein</fullName>
    </recommendedName>
</protein>
<evidence type="ECO:0000256" key="4">
    <source>
        <dbReference type="ARBA" id="ARBA00023239"/>
    </source>
</evidence>
<gene>
    <name evidence="6" type="ORF">D9619_006841</name>
</gene>
<dbReference type="Pfam" id="PF04828">
    <property type="entry name" value="GFA"/>
    <property type="match status" value="1"/>
</dbReference>
<evidence type="ECO:0000256" key="1">
    <source>
        <dbReference type="ARBA" id="ARBA00005495"/>
    </source>
</evidence>